<dbReference type="Proteomes" id="UP000700706">
    <property type="component" value="Unassembled WGS sequence"/>
</dbReference>
<protein>
    <submittedName>
        <fullName evidence="6">Helix-turn-helix domain-containing protein</fullName>
    </submittedName>
</protein>
<dbReference type="GO" id="GO:0003700">
    <property type="term" value="F:DNA-binding transcription factor activity"/>
    <property type="evidence" value="ECO:0007669"/>
    <property type="project" value="TreeGrafter"/>
</dbReference>
<feature type="domain" description="IclR-ED" evidence="5">
    <location>
        <begin position="61"/>
        <end position="249"/>
    </location>
</feature>
<dbReference type="Gene3D" id="3.30.450.40">
    <property type="match status" value="1"/>
</dbReference>
<keyword evidence="1" id="KW-0805">Transcription regulation</keyword>
<dbReference type="AlphaFoldDB" id="A0A952FLC4"/>
<dbReference type="PROSITE" id="PS51078">
    <property type="entry name" value="ICLR_ED"/>
    <property type="match status" value="1"/>
</dbReference>
<gene>
    <name evidence="6" type="ORF">JF625_16600</name>
</gene>
<evidence type="ECO:0000259" key="4">
    <source>
        <dbReference type="PROSITE" id="PS51077"/>
    </source>
</evidence>
<comment type="caution">
    <text evidence="6">The sequence shown here is derived from an EMBL/GenBank/DDBJ whole genome shotgun (WGS) entry which is preliminary data.</text>
</comment>
<dbReference type="SUPFAM" id="SSF55781">
    <property type="entry name" value="GAF domain-like"/>
    <property type="match status" value="1"/>
</dbReference>
<evidence type="ECO:0000313" key="7">
    <source>
        <dbReference type="Proteomes" id="UP000700706"/>
    </source>
</evidence>
<dbReference type="GO" id="GO:0003677">
    <property type="term" value="F:DNA binding"/>
    <property type="evidence" value="ECO:0007669"/>
    <property type="project" value="UniProtKB-KW"/>
</dbReference>
<keyword evidence="2" id="KW-0238">DNA-binding</keyword>
<evidence type="ECO:0000256" key="2">
    <source>
        <dbReference type="ARBA" id="ARBA00023125"/>
    </source>
</evidence>
<dbReference type="SMART" id="SM00346">
    <property type="entry name" value="HTH_ICLR"/>
    <property type="match status" value="1"/>
</dbReference>
<accession>A0A952FLC4</accession>
<evidence type="ECO:0000259" key="5">
    <source>
        <dbReference type="PROSITE" id="PS51078"/>
    </source>
</evidence>
<name>A0A952FLC4_9PROT</name>
<dbReference type="Pfam" id="PF01614">
    <property type="entry name" value="IclR_C"/>
    <property type="match status" value="1"/>
</dbReference>
<keyword evidence="3" id="KW-0804">Transcription</keyword>
<dbReference type="InterPro" id="IPR029016">
    <property type="entry name" value="GAF-like_dom_sf"/>
</dbReference>
<dbReference type="InterPro" id="IPR014757">
    <property type="entry name" value="Tscrpt_reg_IclR_C"/>
</dbReference>
<dbReference type="GO" id="GO:0045892">
    <property type="term" value="P:negative regulation of DNA-templated transcription"/>
    <property type="evidence" value="ECO:0007669"/>
    <property type="project" value="TreeGrafter"/>
</dbReference>
<organism evidence="6 7">
    <name type="scientific">Inquilinus limosus</name>
    <dbReference type="NCBI Taxonomy" id="171674"/>
    <lineage>
        <taxon>Bacteria</taxon>
        <taxon>Pseudomonadati</taxon>
        <taxon>Pseudomonadota</taxon>
        <taxon>Alphaproteobacteria</taxon>
        <taxon>Rhodospirillales</taxon>
        <taxon>Rhodospirillaceae</taxon>
        <taxon>Inquilinus</taxon>
    </lineage>
</organism>
<dbReference type="PANTHER" id="PTHR30136">
    <property type="entry name" value="HELIX-TURN-HELIX TRANSCRIPTIONAL REGULATOR, ICLR FAMILY"/>
    <property type="match status" value="1"/>
</dbReference>
<dbReference type="Pfam" id="PF09339">
    <property type="entry name" value="HTH_IclR"/>
    <property type="match status" value="1"/>
</dbReference>
<dbReference type="InterPro" id="IPR005471">
    <property type="entry name" value="Tscrpt_reg_IclR_N"/>
</dbReference>
<dbReference type="InterPro" id="IPR036388">
    <property type="entry name" value="WH-like_DNA-bd_sf"/>
</dbReference>
<proteinExistence type="predicted"/>
<dbReference type="SUPFAM" id="SSF46785">
    <property type="entry name" value="Winged helix' DNA-binding domain"/>
    <property type="match status" value="1"/>
</dbReference>
<reference evidence="6" key="1">
    <citation type="submission" date="2020-06" db="EMBL/GenBank/DDBJ databases">
        <title>Stable isotope informed genome-resolved metagenomics uncovers potential trophic interactions in rhizosphere soil.</title>
        <authorList>
            <person name="Starr E.P."/>
            <person name="Shi S."/>
            <person name="Blazewicz S.J."/>
            <person name="Koch B.J."/>
            <person name="Probst A.J."/>
            <person name="Hungate B.A."/>
            <person name="Pett-Ridge J."/>
            <person name="Firestone M.K."/>
            <person name="Banfield J.F."/>
        </authorList>
    </citation>
    <scope>NUCLEOTIDE SEQUENCE</scope>
    <source>
        <strain evidence="6">YM_69_17</strain>
    </source>
</reference>
<dbReference type="EMBL" id="JAEKLZ010000233">
    <property type="protein sequence ID" value="MBW8726752.1"/>
    <property type="molecule type" value="Genomic_DNA"/>
</dbReference>
<evidence type="ECO:0000256" key="3">
    <source>
        <dbReference type="ARBA" id="ARBA00023163"/>
    </source>
</evidence>
<dbReference type="InterPro" id="IPR050707">
    <property type="entry name" value="HTH_MetabolicPath_Reg"/>
</dbReference>
<feature type="domain" description="HTH iclR-type" evidence="4">
    <location>
        <begin position="3"/>
        <end position="64"/>
    </location>
</feature>
<dbReference type="PROSITE" id="PS51077">
    <property type="entry name" value="HTH_ICLR"/>
    <property type="match status" value="1"/>
</dbReference>
<sequence length="253" mass="27285">MSGRGAERILDLLEWLSARAEPASLADVAQTLDLPKSSTLLLLRLLVERRYAERLADGRYRLVRLPGDRPEGREAWNALLRLAAPHLDRAVEESGESVFVAVLDGDAIRYLNKLLPAREIQYDRNIGPTRIPHQVSSGVALLSSLPAEALEAYCGRLGLDPGQRRELLSRTEATAREGFHFNPQGVVEGASGVAAPILDGTGRAVAALNISGPHPRVVANLPKITRAVLAGAQAISAELAKRSSNRSGRSTRT</sequence>
<dbReference type="Gene3D" id="1.10.10.10">
    <property type="entry name" value="Winged helix-like DNA-binding domain superfamily/Winged helix DNA-binding domain"/>
    <property type="match status" value="1"/>
</dbReference>
<evidence type="ECO:0000313" key="6">
    <source>
        <dbReference type="EMBL" id="MBW8726752.1"/>
    </source>
</evidence>
<dbReference type="PANTHER" id="PTHR30136:SF24">
    <property type="entry name" value="HTH-TYPE TRANSCRIPTIONAL REPRESSOR ALLR"/>
    <property type="match status" value="1"/>
</dbReference>
<dbReference type="InterPro" id="IPR036390">
    <property type="entry name" value="WH_DNA-bd_sf"/>
</dbReference>
<evidence type="ECO:0000256" key="1">
    <source>
        <dbReference type="ARBA" id="ARBA00023015"/>
    </source>
</evidence>